<accession>A0AAD9QV48</accession>
<dbReference type="AlphaFoldDB" id="A0AAD9QV48"/>
<dbReference type="PANTHER" id="PTHR31353">
    <property type="entry name" value="FAM98"/>
    <property type="match status" value="1"/>
</dbReference>
<feature type="region of interest" description="Disordered" evidence="2">
    <location>
        <begin position="263"/>
        <end position="366"/>
    </location>
</feature>
<evidence type="ECO:0000256" key="2">
    <source>
        <dbReference type="SAM" id="MobiDB-lite"/>
    </source>
</evidence>
<dbReference type="InterPro" id="IPR018797">
    <property type="entry name" value="FAM98"/>
</dbReference>
<comment type="caution">
    <text evidence="3">The sequence shown here is derived from an EMBL/GenBank/DDBJ whole genome shotgun (WGS) entry which is preliminary data.</text>
</comment>
<proteinExistence type="inferred from homology"/>
<dbReference type="Pfam" id="PF10239">
    <property type="entry name" value="DUF2465"/>
    <property type="match status" value="1"/>
</dbReference>
<feature type="compositionally biased region" description="Gly residues" evidence="2">
    <location>
        <begin position="300"/>
        <end position="324"/>
    </location>
</feature>
<dbReference type="Proteomes" id="UP001249851">
    <property type="component" value="Unassembled WGS sequence"/>
</dbReference>
<evidence type="ECO:0000256" key="1">
    <source>
        <dbReference type="ARBA" id="ARBA00007218"/>
    </source>
</evidence>
<reference evidence="3" key="2">
    <citation type="journal article" date="2023" name="Science">
        <title>Genomic signatures of disease resistance in endangered staghorn corals.</title>
        <authorList>
            <person name="Vollmer S.V."/>
            <person name="Selwyn J.D."/>
            <person name="Despard B.A."/>
            <person name="Roesel C.L."/>
        </authorList>
    </citation>
    <scope>NUCLEOTIDE SEQUENCE</scope>
    <source>
        <strain evidence="3">K2</strain>
    </source>
</reference>
<feature type="compositionally biased region" description="Gly residues" evidence="2">
    <location>
        <begin position="332"/>
        <end position="353"/>
    </location>
</feature>
<evidence type="ECO:0000313" key="3">
    <source>
        <dbReference type="EMBL" id="KAK2567670.1"/>
    </source>
</evidence>
<protein>
    <submittedName>
        <fullName evidence="3">Protein FAM98A</fullName>
    </submittedName>
</protein>
<sequence>MEGDIQDALEDLGFNGPVLEEGALAVMVQQQKLTPEFMVLCLKLVEQLKSLSNIQENVSEKEDEETFRMEMSGLLNEMNYLTSELQALQMIGGEKEEIEDEDLVLSPALQQLLSILTALNLPQPTKDTTVFELFSQIESKVRQLLSKVPRDHLGNPLLTKNLSGTQWEKVEEINSQLNQEYTLRRSMLLKRLDVSIQSFGWSDRAKTKKDEISSVFCPVRKSLSVRSPVSIPDVIATRSGKLIKTNDAEIRKKTRCKINRIVMGRVPDRGGRPSNVAPPIEMPAFTKRTEAPRDQRPSSGRGGRGGKVQGGWSSGSGVGEGRGGGGREKRGGQGGGWQGGRGWQGGGQRGNPFGGSYNSGSSFYYS</sequence>
<organism evidence="3 4">
    <name type="scientific">Acropora cervicornis</name>
    <name type="common">Staghorn coral</name>
    <dbReference type="NCBI Taxonomy" id="6130"/>
    <lineage>
        <taxon>Eukaryota</taxon>
        <taxon>Metazoa</taxon>
        <taxon>Cnidaria</taxon>
        <taxon>Anthozoa</taxon>
        <taxon>Hexacorallia</taxon>
        <taxon>Scleractinia</taxon>
        <taxon>Astrocoeniina</taxon>
        <taxon>Acroporidae</taxon>
        <taxon>Acropora</taxon>
    </lineage>
</organism>
<keyword evidence="4" id="KW-1185">Reference proteome</keyword>
<name>A0AAD9QV48_ACRCE</name>
<gene>
    <name evidence="3" type="ORF">P5673_008526</name>
</gene>
<evidence type="ECO:0000313" key="4">
    <source>
        <dbReference type="Proteomes" id="UP001249851"/>
    </source>
</evidence>
<dbReference type="EMBL" id="JARQWQ010000014">
    <property type="protein sequence ID" value="KAK2567670.1"/>
    <property type="molecule type" value="Genomic_DNA"/>
</dbReference>
<dbReference type="PANTHER" id="PTHR31353:SF1">
    <property type="entry name" value="PROTEIN FAM98B"/>
    <property type="match status" value="1"/>
</dbReference>
<comment type="similarity">
    <text evidence="1">Belongs to the FAM98 family.</text>
</comment>
<feature type="compositionally biased region" description="Low complexity" evidence="2">
    <location>
        <begin position="354"/>
        <end position="366"/>
    </location>
</feature>
<reference evidence="3" key="1">
    <citation type="journal article" date="2023" name="G3 (Bethesda)">
        <title>Whole genome assembly and annotation of the endangered Caribbean coral Acropora cervicornis.</title>
        <authorList>
            <person name="Selwyn J.D."/>
            <person name="Vollmer S.V."/>
        </authorList>
    </citation>
    <scope>NUCLEOTIDE SEQUENCE</scope>
    <source>
        <strain evidence="3">K2</strain>
    </source>
</reference>
<feature type="compositionally biased region" description="Basic and acidic residues" evidence="2">
    <location>
        <begin position="287"/>
        <end position="296"/>
    </location>
</feature>
<dbReference type="GO" id="GO:0072669">
    <property type="term" value="C:tRNA-splicing ligase complex"/>
    <property type="evidence" value="ECO:0007669"/>
    <property type="project" value="TreeGrafter"/>
</dbReference>